<dbReference type="Gene3D" id="1.10.287.3610">
    <property type="match status" value="1"/>
</dbReference>
<dbReference type="InterPro" id="IPR036945">
    <property type="entry name" value="DAGK_sf"/>
</dbReference>
<keyword evidence="11" id="KW-0443">Lipid metabolism</keyword>
<evidence type="ECO:0000256" key="3">
    <source>
        <dbReference type="ARBA" id="ARBA00022475"/>
    </source>
</evidence>
<feature type="binding site" evidence="18">
    <location>
        <position position="78"/>
    </location>
    <ligand>
        <name>a divalent metal cation</name>
        <dbReference type="ChEBI" id="CHEBI:60240"/>
    </ligand>
</feature>
<keyword evidence="6 19" id="KW-0812">Transmembrane</keyword>
<dbReference type="CDD" id="cd14265">
    <property type="entry name" value="UDPK_IM_like"/>
    <property type="match status" value="1"/>
</dbReference>
<evidence type="ECO:0000256" key="19">
    <source>
        <dbReference type="SAM" id="Phobius"/>
    </source>
</evidence>
<evidence type="ECO:0000256" key="1">
    <source>
        <dbReference type="ARBA" id="ARBA00004651"/>
    </source>
</evidence>
<dbReference type="Pfam" id="PF01219">
    <property type="entry name" value="DAGK_prokar"/>
    <property type="match status" value="1"/>
</dbReference>
<keyword evidence="18" id="KW-0460">Magnesium</keyword>
<dbReference type="PANTHER" id="PTHR34299">
    <property type="entry name" value="DIACYLGLYCEROL KINASE"/>
    <property type="match status" value="1"/>
</dbReference>
<keyword evidence="4" id="KW-0444">Lipid biosynthesis</keyword>
<dbReference type="InterPro" id="IPR000829">
    <property type="entry name" value="DAGK"/>
</dbReference>
<feature type="transmembrane region" description="Helical" evidence="19">
    <location>
        <begin position="98"/>
        <end position="119"/>
    </location>
</feature>
<evidence type="ECO:0000256" key="12">
    <source>
        <dbReference type="ARBA" id="ARBA00023136"/>
    </source>
</evidence>
<keyword evidence="13" id="KW-0594">Phospholipid biosynthesis</keyword>
<dbReference type="GO" id="GO:0008654">
    <property type="term" value="P:phospholipid biosynthetic process"/>
    <property type="evidence" value="ECO:0007669"/>
    <property type="project" value="UniProtKB-KW"/>
</dbReference>
<organism evidence="20 21">
    <name type="scientific">Gelidibacter gilvus</name>
    <dbReference type="NCBI Taxonomy" id="59602"/>
    <lineage>
        <taxon>Bacteria</taxon>
        <taxon>Pseudomonadati</taxon>
        <taxon>Bacteroidota</taxon>
        <taxon>Flavobacteriia</taxon>
        <taxon>Flavobacteriales</taxon>
        <taxon>Flavobacteriaceae</taxon>
        <taxon>Gelidibacter</taxon>
    </lineage>
</organism>
<keyword evidence="18" id="KW-0479">Metal-binding</keyword>
<keyword evidence="21" id="KW-1185">Reference proteome</keyword>
<keyword evidence="12 19" id="KW-0472">Membrane</keyword>
<feature type="binding site" evidence="16">
    <location>
        <position position="71"/>
    </location>
    <ligand>
        <name>substrate</name>
    </ligand>
</feature>
<comment type="cofactor">
    <cofactor evidence="18">
        <name>Mg(2+)</name>
        <dbReference type="ChEBI" id="CHEBI:18420"/>
    </cofactor>
    <text evidence="18">Mn(2+), Zn(2+), Cd(2+) and Co(2+) support activity to lesser extents.</text>
</comment>
<evidence type="ECO:0000313" key="21">
    <source>
        <dbReference type="Proteomes" id="UP000289792"/>
    </source>
</evidence>
<evidence type="ECO:0000256" key="4">
    <source>
        <dbReference type="ARBA" id="ARBA00022516"/>
    </source>
</evidence>
<feature type="binding site" evidence="18">
    <location>
        <position position="30"/>
    </location>
    <ligand>
        <name>a divalent metal cation</name>
        <dbReference type="ChEBI" id="CHEBI:60240"/>
    </ligand>
</feature>
<evidence type="ECO:0000256" key="10">
    <source>
        <dbReference type="ARBA" id="ARBA00022989"/>
    </source>
</evidence>
<gene>
    <name evidence="20" type="ORF">ESZ48_15660</name>
</gene>
<keyword evidence="8 20" id="KW-0418">Kinase</keyword>
<dbReference type="GO" id="GO:0016301">
    <property type="term" value="F:kinase activity"/>
    <property type="evidence" value="ECO:0007669"/>
    <property type="project" value="UniProtKB-KW"/>
</dbReference>
<name>A0A4Q0XCS9_9FLAO</name>
<keyword evidence="3" id="KW-1003">Cell membrane</keyword>
<feature type="binding site" evidence="17">
    <location>
        <begin position="87"/>
        <end position="89"/>
    </location>
    <ligand>
        <name>ATP</name>
        <dbReference type="ChEBI" id="CHEBI:30616"/>
    </ligand>
</feature>
<evidence type="ECO:0000256" key="17">
    <source>
        <dbReference type="PIRSR" id="PIRSR600829-3"/>
    </source>
</evidence>
<keyword evidence="14" id="KW-1208">Phospholipid metabolism</keyword>
<dbReference type="GO" id="GO:0005524">
    <property type="term" value="F:ATP binding"/>
    <property type="evidence" value="ECO:0007669"/>
    <property type="project" value="UniProtKB-KW"/>
</dbReference>
<dbReference type="Proteomes" id="UP000289792">
    <property type="component" value="Unassembled WGS sequence"/>
</dbReference>
<evidence type="ECO:0000256" key="8">
    <source>
        <dbReference type="ARBA" id="ARBA00022777"/>
    </source>
</evidence>
<accession>A0A4Q0XCS9</accession>
<evidence type="ECO:0000256" key="9">
    <source>
        <dbReference type="ARBA" id="ARBA00022840"/>
    </source>
</evidence>
<keyword evidence="10 19" id="KW-1133">Transmembrane helix</keyword>
<comment type="subcellular location">
    <subcellularLocation>
        <location evidence="1">Cell membrane</location>
        <topology evidence="1">Multi-pass membrane protein</topology>
    </subcellularLocation>
</comment>
<protein>
    <submittedName>
        <fullName evidence="20">Diacylglycerol kinase family protein</fullName>
    </submittedName>
</protein>
<proteinExistence type="inferred from homology"/>
<feature type="binding site" evidence="17">
    <location>
        <position position="30"/>
    </location>
    <ligand>
        <name>ATP</name>
        <dbReference type="ChEBI" id="CHEBI:30616"/>
    </ligand>
</feature>
<dbReference type="RefSeq" id="WP_129018446.1">
    <property type="nucleotide sequence ID" value="NZ_SDDZ01000012.1"/>
</dbReference>
<evidence type="ECO:0000313" key="20">
    <source>
        <dbReference type="EMBL" id="RXJ45645.1"/>
    </source>
</evidence>
<evidence type="ECO:0000256" key="11">
    <source>
        <dbReference type="ARBA" id="ARBA00023098"/>
    </source>
</evidence>
<sequence>MSEKKDSFLVNRLKSVGWAFKGALILLRTEASIKIQFAIAILVTIAGFYFEISPTEWLFQVAMIGLVMSIEGLNTAIEFIADFIHPERHDKIGRIKDVAAGAVFIAAISAVIVAVIIYYPKLF</sequence>
<reference evidence="20 21" key="1">
    <citation type="submission" date="2019-01" db="EMBL/GenBank/DDBJ databases">
        <title>Genome sequence of the Antarctic species Gelidibacter gilvus ACAM 158(T).</title>
        <authorList>
            <person name="Bowman J.P."/>
        </authorList>
    </citation>
    <scope>NUCLEOTIDE SEQUENCE [LARGE SCALE GENOMIC DNA]</scope>
    <source>
        <strain evidence="20 21">IC158</strain>
    </source>
</reference>
<dbReference type="GO" id="GO:0005886">
    <property type="term" value="C:plasma membrane"/>
    <property type="evidence" value="ECO:0007669"/>
    <property type="project" value="UniProtKB-SubCell"/>
</dbReference>
<feature type="binding site" evidence="17">
    <location>
        <begin position="96"/>
        <end position="97"/>
    </location>
    <ligand>
        <name>ATP</name>
        <dbReference type="ChEBI" id="CHEBI:30616"/>
    </ligand>
</feature>
<dbReference type="AlphaFoldDB" id="A0A4Q0XCS9"/>
<evidence type="ECO:0000256" key="7">
    <source>
        <dbReference type="ARBA" id="ARBA00022741"/>
    </source>
</evidence>
<keyword evidence="9 17" id="KW-0067">ATP-binding</keyword>
<feature type="transmembrane region" description="Helical" evidence="19">
    <location>
        <begin position="58"/>
        <end position="77"/>
    </location>
</feature>
<dbReference type="EMBL" id="SDDZ01000012">
    <property type="protein sequence ID" value="RXJ45645.1"/>
    <property type="molecule type" value="Genomic_DNA"/>
</dbReference>
<dbReference type="InterPro" id="IPR033717">
    <property type="entry name" value="UDPK"/>
</dbReference>
<evidence type="ECO:0000256" key="18">
    <source>
        <dbReference type="PIRSR" id="PIRSR600829-4"/>
    </source>
</evidence>
<dbReference type="GO" id="GO:0046872">
    <property type="term" value="F:metal ion binding"/>
    <property type="evidence" value="ECO:0007669"/>
    <property type="project" value="UniProtKB-KW"/>
</dbReference>
<feature type="active site" description="Proton acceptor" evidence="15">
    <location>
        <position position="71"/>
    </location>
</feature>
<keyword evidence="5" id="KW-0808">Transferase</keyword>
<evidence type="ECO:0000256" key="14">
    <source>
        <dbReference type="ARBA" id="ARBA00023264"/>
    </source>
</evidence>
<evidence type="ECO:0000256" key="15">
    <source>
        <dbReference type="PIRSR" id="PIRSR600829-1"/>
    </source>
</evidence>
<evidence type="ECO:0000256" key="6">
    <source>
        <dbReference type="ARBA" id="ARBA00022692"/>
    </source>
</evidence>
<feature type="binding site" evidence="17">
    <location>
        <position position="78"/>
    </location>
    <ligand>
        <name>ATP</name>
        <dbReference type="ChEBI" id="CHEBI:30616"/>
    </ligand>
</feature>
<evidence type="ECO:0000256" key="16">
    <source>
        <dbReference type="PIRSR" id="PIRSR600829-2"/>
    </source>
</evidence>
<feature type="transmembrane region" description="Helical" evidence="19">
    <location>
        <begin position="35"/>
        <end position="52"/>
    </location>
</feature>
<evidence type="ECO:0000256" key="2">
    <source>
        <dbReference type="ARBA" id="ARBA00005967"/>
    </source>
</evidence>
<keyword evidence="7 17" id="KW-0547">Nucleotide-binding</keyword>
<dbReference type="PANTHER" id="PTHR34299:SF1">
    <property type="entry name" value="DIACYLGLYCEROL KINASE"/>
    <property type="match status" value="1"/>
</dbReference>
<evidence type="ECO:0000256" key="5">
    <source>
        <dbReference type="ARBA" id="ARBA00022679"/>
    </source>
</evidence>
<dbReference type="OrthoDB" id="1493837at2"/>
<comment type="caution">
    <text evidence="20">The sequence shown here is derived from an EMBL/GenBank/DDBJ whole genome shotgun (WGS) entry which is preliminary data.</text>
</comment>
<evidence type="ECO:0000256" key="13">
    <source>
        <dbReference type="ARBA" id="ARBA00023209"/>
    </source>
</evidence>
<comment type="similarity">
    <text evidence="2">Belongs to the bacterial diacylglycerol kinase family.</text>
</comment>